<keyword evidence="8" id="KW-1185">Reference proteome</keyword>
<protein>
    <submittedName>
        <fullName evidence="7">Uncharacterized protein</fullName>
    </submittedName>
</protein>
<reference evidence="8" key="2">
    <citation type="journal article" date="2017" name="J. Anim. Genet.">
        <title>Multiple reference genome sequences of hot pepper reveal the massive evolution of plant disease resistance genes by retroduplication.</title>
        <authorList>
            <person name="Kim S."/>
            <person name="Park J."/>
            <person name="Yeom S.-I."/>
            <person name="Kim Y.-M."/>
            <person name="Seo E."/>
            <person name="Kim K.-T."/>
            <person name="Kim M.-S."/>
            <person name="Lee J.M."/>
            <person name="Cheong K."/>
            <person name="Shin H.-S."/>
            <person name="Kim S.-B."/>
            <person name="Han K."/>
            <person name="Lee J."/>
            <person name="Park M."/>
            <person name="Lee H.-A."/>
            <person name="Lee H.-Y."/>
            <person name="Lee Y."/>
            <person name="Oh S."/>
            <person name="Lee J.H."/>
            <person name="Choi E."/>
            <person name="Choi E."/>
            <person name="Lee S.E."/>
            <person name="Jeon J."/>
            <person name="Kim H."/>
            <person name="Choi G."/>
            <person name="Song H."/>
            <person name="Lee J."/>
            <person name="Lee S.-C."/>
            <person name="Kwon J.-K."/>
            <person name="Lee H.-Y."/>
            <person name="Koo N."/>
            <person name="Hong Y."/>
            <person name="Kim R.W."/>
            <person name="Kang W.-H."/>
            <person name="Huh J.H."/>
            <person name="Kang B.-C."/>
            <person name="Yang T.-J."/>
            <person name="Lee Y.-H."/>
            <person name="Bennetzen J.L."/>
            <person name="Choi D."/>
        </authorList>
    </citation>
    <scope>NUCLEOTIDE SEQUENCE [LARGE SCALE GENOMIC DNA]</scope>
    <source>
        <strain evidence="8">cv. PBC81</strain>
    </source>
</reference>
<keyword evidence="3" id="KW-0611">Plant defense</keyword>
<keyword evidence="1" id="KW-0433">Leucine-rich repeat</keyword>
<evidence type="ECO:0000256" key="4">
    <source>
        <dbReference type="ARBA" id="ARBA00022840"/>
    </source>
</evidence>
<dbReference type="SUPFAM" id="SSF52540">
    <property type="entry name" value="P-loop containing nucleoside triphosphate hydrolases"/>
    <property type="match status" value="1"/>
</dbReference>
<keyword evidence="4" id="KW-0067">ATP-binding</keyword>
<evidence type="ECO:0000259" key="5">
    <source>
        <dbReference type="Pfam" id="PF00931"/>
    </source>
</evidence>
<dbReference type="Pfam" id="PF23559">
    <property type="entry name" value="WHD_DRP"/>
    <property type="match status" value="1"/>
</dbReference>
<dbReference type="AlphaFoldDB" id="A0A2G2VPY2"/>
<proteinExistence type="predicted"/>
<dbReference type="OrthoDB" id="37484at2759"/>
<dbReference type="Pfam" id="PF00931">
    <property type="entry name" value="NB-ARC"/>
    <property type="match status" value="1"/>
</dbReference>
<organism evidence="7 8">
    <name type="scientific">Capsicum baccatum</name>
    <name type="common">Peruvian pepper</name>
    <dbReference type="NCBI Taxonomy" id="33114"/>
    <lineage>
        <taxon>Eukaryota</taxon>
        <taxon>Viridiplantae</taxon>
        <taxon>Streptophyta</taxon>
        <taxon>Embryophyta</taxon>
        <taxon>Tracheophyta</taxon>
        <taxon>Spermatophyta</taxon>
        <taxon>Magnoliopsida</taxon>
        <taxon>eudicotyledons</taxon>
        <taxon>Gunneridae</taxon>
        <taxon>Pentapetalae</taxon>
        <taxon>asterids</taxon>
        <taxon>lamiids</taxon>
        <taxon>Solanales</taxon>
        <taxon>Solanaceae</taxon>
        <taxon>Solanoideae</taxon>
        <taxon>Capsiceae</taxon>
        <taxon>Capsicum</taxon>
    </lineage>
</organism>
<name>A0A2G2VPY2_CAPBA</name>
<reference evidence="7 8" key="1">
    <citation type="journal article" date="2017" name="Genome Biol.">
        <title>New reference genome sequences of hot pepper reveal the massive evolution of plant disease-resistance genes by retroduplication.</title>
        <authorList>
            <person name="Kim S."/>
            <person name="Park J."/>
            <person name="Yeom S.I."/>
            <person name="Kim Y.M."/>
            <person name="Seo E."/>
            <person name="Kim K.T."/>
            <person name="Kim M.S."/>
            <person name="Lee J.M."/>
            <person name="Cheong K."/>
            <person name="Shin H.S."/>
            <person name="Kim S.B."/>
            <person name="Han K."/>
            <person name="Lee J."/>
            <person name="Park M."/>
            <person name="Lee H.A."/>
            <person name="Lee H.Y."/>
            <person name="Lee Y."/>
            <person name="Oh S."/>
            <person name="Lee J.H."/>
            <person name="Choi E."/>
            <person name="Choi E."/>
            <person name="Lee S.E."/>
            <person name="Jeon J."/>
            <person name="Kim H."/>
            <person name="Choi G."/>
            <person name="Song H."/>
            <person name="Lee J."/>
            <person name="Lee S.C."/>
            <person name="Kwon J.K."/>
            <person name="Lee H.Y."/>
            <person name="Koo N."/>
            <person name="Hong Y."/>
            <person name="Kim R.W."/>
            <person name="Kang W.H."/>
            <person name="Huh J.H."/>
            <person name="Kang B.C."/>
            <person name="Yang T.J."/>
            <person name="Lee Y.H."/>
            <person name="Bennetzen J.L."/>
            <person name="Choi D."/>
        </authorList>
    </citation>
    <scope>NUCLEOTIDE SEQUENCE [LARGE SCALE GENOMIC DNA]</scope>
    <source>
        <strain evidence="8">cv. PBC81</strain>
    </source>
</reference>
<dbReference type="GO" id="GO:0043531">
    <property type="term" value="F:ADP binding"/>
    <property type="evidence" value="ECO:0007669"/>
    <property type="project" value="InterPro"/>
</dbReference>
<sequence length="155" mass="17775">MWNENYNEWSDLWNVFVQGGIRSKIIVTTRKEGVALMMGSEQISKDTLSIDDSWSLFKRHAFENMNPMGHLEIEEVGKQTAAKCKGLPLALKTLAGRKEQVIHLWIANGLVSQETIKDLGNEYFLELRSRSLSERVPNPSQQNIEEFLMHDLVND</sequence>
<evidence type="ECO:0000313" key="7">
    <source>
        <dbReference type="EMBL" id="PHT35013.1"/>
    </source>
</evidence>
<dbReference type="InterPro" id="IPR027417">
    <property type="entry name" value="P-loop_NTPase"/>
</dbReference>
<dbReference type="STRING" id="33114.A0A2G2VPY2"/>
<gene>
    <name evidence="7" type="ORF">CQW23_26813</name>
</gene>
<evidence type="ECO:0000256" key="2">
    <source>
        <dbReference type="ARBA" id="ARBA00022741"/>
    </source>
</evidence>
<evidence type="ECO:0000256" key="3">
    <source>
        <dbReference type="ARBA" id="ARBA00022821"/>
    </source>
</evidence>
<dbReference type="InterPro" id="IPR058922">
    <property type="entry name" value="WHD_DRP"/>
</dbReference>
<dbReference type="EMBL" id="MLFT02000011">
    <property type="protein sequence ID" value="PHT35013.1"/>
    <property type="molecule type" value="Genomic_DNA"/>
</dbReference>
<comment type="caution">
    <text evidence="7">The sequence shown here is derived from an EMBL/GenBank/DDBJ whole genome shotgun (WGS) entry which is preliminary data.</text>
</comment>
<dbReference type="PANTHER" id="PTHR36766">
    <property type="entry name" value="PLANT BROAD-SPECTRUM MILDEW RESISTANCE PROTEIN RPW8"/>
    <property type="match status" value="1"/>
</dbReference>
<dbReference type="Gene3D" id="1.10.8.430">
    <property type="entry name" value="Helical domain of apoptotic protease-activating factors"/>
    <property type="match status" value="1"/>
</dbReference>
<accession>A0A2G2VPY2</accession>
<evidence type="ECO:0000259" key="6">
    <source>
        <dbReference type="Pfam" id="PF23559"/>
    </source>
</evidence>
<feature type="domain" description="Disease resistance protein winged helix" evidence="6">
    <location>
        <begin position="97"/>
        <end position="155"/>
    </location>
</feature>
<dbReference type="InterPro" id="IPR002182">
    <property type="entry name" value="NB-ARC"/>
</dbReference>
<dbReference type="GO" id="GO:0006952">
    <property type="term" value="P:defense response"/>
    <property type="evidence" value="ECO:0007669"/>
    <property type="project" value="UniProtKB-KW"/>
</dbReference>
<dbReference type="InterPro" id="IPR042197">
    <property type="entry name" value="Apaf_helical"/>
</dbReference>
<evidence type="ECO:0000313" key="8">
    <source>
        <dbReference type="Proteomes" id="UP000224567"/>
    </source>
</evidence>
<dbReference type="PANTHER" id="PTHR36766:SF51">
    <property type="entry name" value="DISEASE RESISTANCE RPP13-LIKE PROTEIN 1"/>
    <property type="match status" value="1"/>
</dbReference>
<keyword evidence="2" id="KW-0547">Nucleotide-binding</keyword>
<evidence type="ECO:0000256" key="1">
    <source>
        <dbReference type="ARBA" id="ARBA00022614"/>
    </source>
</evidence>
<feature type="domain" description="NB-ARC" evidence="5">
    <location>
        <begin position="2"/>
        <end position="64"/>
    </location>
</feature>
<dbReference type="Proteomes" id="UP000224567">
    <property type="component" value="Unassembled WGS sequence"/>
</dbReference>